<evidence type="ECO:0008006" key="3">
    <source>
        <dbReference type="Google" id="ProtNLM"/>
    </source>
</evidence>
<protein>
    <recommendedName>
        <fullName evidence="3">Tetratricopeptide repeat protein</fullName>
    </recommendedName>
</protein>
<dbReference type="InterPro" id="IPR011990">
    <property type="entry name" value="TPR-like_helical_dom_sf"/>
</dbReference>
<dbReference type="RefSeq" id="WP_145087599.1">
    <property type="nucleotide sequence ID" value="NZ_CP036274.1"/>
</dbReference>
<evidence type="ECO:0000313" key="1">
    <source>
        <dbReference type="EMBL" id="QDU26772.1"/>
    </source>
</evidence>
<reference evidence="1 2" key="1">
    <citation type="submission" date="2019-02" db="EMBL/GenBank/DDBJ databases">
        <title>Deep-cultivation of Planctomycetes and their phenomic and genomic characterization uncovers novel biology.</title>
        <authorList>
            <person name="Wiegand S."/>
            <person name="Jogler M."/>
            <person name="Boedeker C."/>
            <person name="Pinto D."/>
            <person name="Vollmers J."/>
            <person name="Rivas-Marin E."/>
            <person name="Kohn T."/>
            <person name="Peeters S.H."/>
            <person name="Heuer A."/>
            <person name="Rast P."/>
            <person name="Oberbeckmann S."/>
            <person name="Bunk B."/>
            <person name="Jeske O."/>
            <person name="Meyerdierks A."/>
            <person name="Storesund J.E."/>
            <person name="Kallscheuer N."/>
            <person name="Luecker S."/>
            <person name="Lage O.M."/>
            <person name="Pohl T."/>
            <person name="Merkel B.J."/>
            <person name="Hornburger P."/>
            <person name="Mueller R.-W."/>
            <person name="Bruemmer F."/>
            <person name="Labrenz M."/>
            <person name="Spormann A.M."/>
            <person name="Op den Camp H."/>
            <person name="Overmann J."/>
            <person name="Amann R."/>
            <person name="Jetten M.S.M."/>
            <person name="Mascher T."/>
            <person name="Medema M.H."/>
            <person name="Devos D.P."/>
            <person name="Kaster A.-K."/>
            <person name="Ovreas L."/>
            <person name="Rohde M."/>
            <person name="Galperin M.Y."/>
            <person name="Jogler C."/>
        </authorList>
    </citation>
    <scope>NUCLEOTIDE SEQUENCE [LARGE SCALE GENOMIC DNA]</scope>
    <source>
        <strain evidence="1 2">ETA_A8</strain>
    </source>
</reference>
<dbReference type="OrthoDB" id="283571at2"/>
<dbReference type="Gene3D" id="1.25.40.10">
    <property type="entry name" value="Tetratricopeptide repeat domain"/>
    <property type="match status" value="1"/>
</dbReference>
<name>A0A517Y9D3_9BACT</name>
<gene>
    <name evidence="1" type="ORF">ETAA8_18530</name>
</gene>
<dbReference type="KEGG" id="aagg:ETAA8_18530"/>
<proteinExistence type="predicted"/>
<evidence type="ECO:0000313" key="2">
    <source>
        <dbReference type="Proteomes" id="UP000315017"/>
    </source>
</evidence>
<accession>A0A517Y9D3</accession>
<dbReference type="AlphaFoldDB" id="A0A517Y9D3"/>
<keyword evidence="2" id="KW-1185">Reference proteome</keyword>
<organism evidence="1 2">
    <name type="scientific">Anatilimnocola aggregata</name>
    <dbReference type="NCBI Taxonomy" id="2528021"/>
    <lineage>
        <taxon>Bacteria</taxon>
        <taxon>Pseudomonadati</taxon>
        <taxon>Planctomycetota</taxon>
        <taxon>Planctomycetia</taxon>
        <taxon>Pirellulales</taxon>
        <taxon>Pirellulaceae</taxon>
        <taxon>Anatilimnocola</taxon>
    </lineage>
</organism>
<sequence>MGFLDQIKAIFYSPTEESRLKEAIALARTGSLEPAIRVYDALVASTNSDIRASALLNRALAYSAMDDESQTQRDLESLLALADVSATIKTAAREKLARIQARERRTQSQRV</sequence>
<dbReference type="Proteomes" id="UP000315017">
    <property type="component" value="Chromosome"/>
</dbReference>
<dbReference type="SUPFAM" id="SSF48452">
    <property type="entry name" value="TPR-like"/>
    <property type="match status" value="1"/>
</dbReference>
<dbReference type="EMBL" id="CP036274">
    <property type="protein sequence ID" value="QDU26772.1"/>
    <property type="molecule type" value="Genomic_DNA"/>
</dbReference>